<dbReference type="HAMAP" id="MF_01307_B">
    <property type="entry name" value="Ribosomal_uS5_B"/>
    <property type="match status" value="1"/>
</dbReference>
<evidence type="ECO:0000313" key="11">
    <source>
        <dbReference type="EMBL" id="AID37360.1"/>
    </source>
</evidence>
<dbReference type="Gene3D" id="3.30.160.20">
    <property type="match status" value="1"/>
</dbReference>
<evidence type="ECO:0000256" key="7">
    <source>
        <dbReference type="ARBA" id="ARBA00035255"/>
    </source>
</evidence>
<dbReference type="FunFam" id="3.30.230.10:FF:000002">
    <property type="entry name" value="30S ribosomal protein S5"/>
    <property type="match status" value="1"/>
</dbReference>
<dbReference type="Pfam" id="PF03719">
    <property type="entry name" value="Ribosomal_S5_C"/>
    <property type="match status" value="1"/>
</dbReference>
<comment type="function">
    <text evidence="8">With S4 and S12 plays an important role in translational accuracy.</text>
</comment>
<dbReference type="PROSITE" id="PS50881">
    <property type="entry name" value="S5_DSRBD"/>
    <property type="match status" value="1"/>
</dbReference>
<evidence type="ECO:0000256" key="9">
    <source>
        <dbReference type="RuleBase" id="RU003823"/>
    </source>
</evidence>
<proteinExistence type="inferred from homology"/>
<dbReference type="SUPFAM" id="SSF54211">
    <property type="entry name" value="Ribosomal protein S5 domain 2-like"/>
    <property type="match status" value="1"/>
</dbReference>
<dbReference type="GO" id="GO:0015935">
    <property type="term" value="C:small ribosomal subunit"/>
    <property type="evidence" value="ECO:0007669"/>
    <property type="project" value="InterPro"/>
</dbReference>
<dbReference type="InterPro" id="IPR005712">
    <property type="entry name" value="Ribosomal_uS5_bac-type"/>
</dbReference>
<dbReference type="InterPro" id="IPR018192">
    <property type="entry name" value="Ribosomal_uS5_N_CS"/>
</dbReference>
<dbReference type="PANTHER" id="PTHR48277">
    <property type="entry name" value="MITOCHONDRIAL RIBOSOMAL PROTEIN S5"/>
    <property type="match status" value="1"/>
</dbReference>
<dbReference type="KEGG" id="elv:FNIIJ_056"/>
<dbReference type="EMBL" id="CP006873">
    <property type="protein sequence ID" value="AID37360.1"/>
    <property type="molecule type" value="Genomic_DNA"/>
</dbReference>
<dbReference type="PROSITE" id="PS00585">
    <property type="entry name" value="RIBOSOMAL_S5"/>
    <property type="match status" value="1"/>
</dbReference>
<comment type="subunit">
    <text evidence="8">Part of the 30S ribosomal subunit. Contacts proteins S4 and S8.</text>
</comment>
<dbReference type="InterPro" id="IPR020568">
    <property type="entry name" value="Ribosomal_Su5_D2-typ_SF"/>
</dbReference>
<dbReference type="InterPro" id="IPR013810">
    <property type="entry name" value="Ribosomal_uS5_N"/>
</dbReference>
<evidence type="ECO:0000256" key="1">
    <source>
        <dbReference type="ARBA" id="ARBA00003093"/>
    </source>
</evidence>
<gene>
    <name evidence="8 11" type="primary">rpsE</name>
    <name evidence="11" type="ORF">FNIIJ_056</name>
</gene>
<feature type="domain" description="S5 DRBM" evidence="10">
    <location>
        <begin position="9"/>
        <end position="72"/>
    </location>
</feature>
<comment type="domain">
    <text evidence="8">The N-terminal domain interacts with the head of the 30S subunit; the C-terminal domain interacts with the body and contacts protein S4. The interaction surface between S4 and S5 is involved in control of translational fidelity.</text>
</comment>
<dbReference type="InterPro" id="IPR000851">
    <property type="entry name" value="Ribosomal_uS5"/>
</dbReference>
<dbReference type="Pfam" id="PF00333">
    <property type="entry name" value="Ribosomal_S5"/>
    <property type="match status" value="1"/>
</dbReference>
<evidence type="ECO:0000256" key="6">
    <source>
        <dbReference type="ARBA" id="ARBA00023274"/>
    </source>
</evidence>
<reference evidence="11 12" key="1">
    <citation type="journal article" date="2014" name="Genome Biol. Evol.">
        <title>Genome sequence of "Candidatus Walczuchella monophlebidarum" the flavobacterial endosymbiont of Llaveia axin axin (Hemiptera: Coccoidea: Monophlebidae).</title>
        <authorList>
            <person name="Rosas-Perez T."/>
            <person name="Rosenblueth M."/>
            <person name="Rincon-Rosales R."/>
            <person name="Mora J."/>
            <person name="Martinez-Romero E."/>
        </authorList>
    </citation>
    <scope>NUCLEOTIDE SEQUENCE [LARGE SCALE GENOMIC DNA]</scope>
    <source>
        <strain evidence="11">FNIIJ</strain>
    </source>
</reference>
<evidence type="ECO:0000256" key="8">
    <source>
        <dbReference type="HAMAP-Rule" id="MF_01307"/>
    </source>
</evidence>
<keyword evidence="3 8" id="KW-0699">rRNA-binding</keyword>
<accession>A0A068DNM4</accession>
<comment type="similarity">
    <text evidence="2 8 9">Belongs to the universal ribosomal protein uS5 family.</text>
</comment>
<dbReference type="GO" id="GO:0019843">
    <property type="term" value="F:rRNA binding"/>
    <property type="evidence" value="ECO:0007669"/>
    <property type="project" value="UniProtKB-UniRule"/>
</dbReference>
<sequence length="165" mass="17481">MEKTVLNKKISRLVEVDRVVKVTKGGRGFSYRALVVVGNETGIAGYGTGKSKDISEAIAKAEANAKKNLFQIPAVNGSIPHEQESRYSGACVFMKPASQGTGLIAGGAVRAVLEVVGIKNVLSKSKGSTNAHNVVKATFKALSNMRDLKNIARERGVSIQKVLKG</sequence>
<dbReference type="OrthoDB" id="9809045at2"/>
<dbReference type="RefSeq" id="WP_038436074.1">
    <property type="nucleotide sequence ID" value="NZ_CP006873.1"/>
</dbReference>
<dbReference type="STRING" id="1415657.FNIIJ_056"/>
<evidence type="ECO:0000256" key="3">
    <source>
        <dbReference type="ARBA" id="ARBA00022730"/>
    </source>
</evidence>
<evidence type="ECO:0000256" key="2">
    <source>
        <dbReference type="ARBA" id="ARBA00008945"/>
    </source>
</evidence>
<name>A0A068DNM4_9FLAO</name>
<evidence type="ECO:0000259" key="10">
    <source>
        <dbReference type="PROSITE" id="PS50881"/>
    </source>
</evidence>
<dbReference type="Proteomes" id="UP000027148">
    <property type="component" value="Chromosome"/>
</dbReference>
<dbReference type="NCBIfam" id="TIGR01021">
    <property type="entry name" value="rpsE_bact"/>
    <property type="match status" value="1"/>
</dbReference>
<dbReference type="SUPFAM" id="SSF54768">
    <property type="entry name" value="dsRNA-binding domain-like"/>
    <property type="match status" value="1"/>
</dbReference>
<keyword evidence="6 8" id="KW-0687">Ribonucleoprotein</keyword>
<organism evidence="11 12">
    <name type="scientific">Candidatus Walczuchella monophlebidarum</name>
    <dbReference type="NCBI Taxonomy" id="1415657"/>
    <lineage>
        <taxon>Bacteria</taxon>
        <taxon>Pseudomonadati</taxon>
        <taxon>Bacteroidota</taxon>
        <taxon>Flavobacteriia</taxon>
        <taxon>Flavobacteriales</taxon>
        <taxon>Candidatus Walczuchella</taxon>
    </lineage>
</organism>
<dbReference type="GO" id="GO:0003735">
    <property type="term" value="F:structural constituent of ribosome"/>
    <property type="evidence" value="ECO:0007669"/>
    <property type="project" value="UniProtKB-UniRule"/>
</dbReference>
<dbReference type="AlphaFoldDB" id="A0A068DNM4"/>
<dbReference type="HOGENOM" id="CLU_065898_2_2_10"/>
<dbReference type="InterPro" id="IPR014721">
    <property type="entry name" value="Ribsml_uS5_D2-typ_fold_subgr"/>
</dbReference>
<dbReference type="GO" id="GO:0006412">
    <property type="term" value="P:translation"/>
    <property type="evidence" value="ECO:0007669"/>
    <property type="project" value="UniProtKB-UniRule"/>
</dbReference>
<evidence type="ECO:0000313" key="12">
    <source>
        <dbReference type="Proteomes" id="UP000027148"/>
    </source>
</evidence>
<protein>
    <recommendedName>
        <fullName evidence="7 8">Small ribosomal subunit protein uS5</fullName>
    </recommendedName>
</protein>
<keyword evidence="5 8" id="KW-0689">Ribosomal protein</keyword>
<keyword evidence="4 8" id="KW-0694">RNA-binding</keyword>
<comment type="function">
    <text evidence="1 8">Located at the back of the 30S subunit body where it stabilizes the conformation of the head with respect to the body.</text>
</comment>
<dbReference type="PANTHER" id="PTHR48277:SF1">
    <property type="entry name" value="MITOCHONDRIAL RIBOSOMAL PROTEIN S5"/>
    <property type="match status" value="1"/>
</dbReference>
<keyword evidence="12" id="KW-1185">Reference proteome</keyword>
<evidence type="ECO:0000256" key="4">
    <source>
        <dbReference type="ARBA" id="ARBA00022884"/>
    </source>
</evidence>
<evidence type="ECO:0000256" key="5">
    <source>
        <dbReference type="ARBA" id="ARBA00022980"/>
    </source>
</evidence>
<dbReference type="InterPro" id="IPR005324">
    <property type="entry name" value="Ribosomal_uS5_C"/>
</dbReference>
<dbReference type="Gene3D" id="3.30.230.10">
    <property type="match status" value="1"/>
</dbReference>
<dbReference type="GO" id="GO:0005737">
    <property type="term" value="C:cytoplasm"/>
    <property type="evidence" value="ECO:0007669"/>
    <property type="project" value="UniProtKB-ARBA"/>
</dbReference>